<evidence type="ECO:0000313" key="11">
    <source>
        <dbReference type="Proteomes" id="UP001294412"/>
    </source>
</evidence>
<comment type="subcellular location">
    <subcellularLocation>
        <location evidence="1">Cell membrane</location>
        <topology evidence="1">Multi-pass membrane protein</topology>
    </subcellularLocation>
</comment>
<keyword evidence="6 8" id="KW-1133">Transmembrane helix</keyword>
<dbReference type="InterPro" id="IPR000515">
    <property type="entry name" value="MetI-like"/>
</dbReference>
<sequence length="188" mass="19736">MPGERLALAGLACFVFCLSLVPVLRLAWEAVAPGGVPNLTLAWDVLTAPATLTATWHSLVTAFFGTILSLILGTALALLVALTDMGRKAIIVFLFLLPLMIPPQVTALAWAQLFGPSSPLLVTLGLAPPIGSPNPIYSPEGIILLLGPAAPVRCAPCSESRCPSSCPPSSPAGRWPSFRRSAISVFRR</sequence>
<dbReference type="PANTHER" id="PTHR42929:SF1">
    <property type="entry name" value="INNER MEMBRANE ABC TRANSPORTER PERMEASE PROTEIN YDCU-RELATED"/>
    <property type="match status" value="1"/>
</dbReference>
<evidence type="ECO:0000256" key="1">
    <source>
        <dbReference type="ARBA" id="ARBA00004651"/>
    </source>
</evidence>
<dbReference type="Gene3D" id="1.10.3720.10">
    <property type="entry name" value="MetI-like"/>
    <property type="match status" value="1"/>
</dbReference>
<accession>A0ABU5I1Q8</accession>
<organism evidence="10 11">
    <name type="scientific">Fulvimarina uroteuthidis</name>
    <dbReference type="NCBI Taxonomy" id="3098149"/>
    <lineage>
        <taxon>Bacteria</taxon>
        <taxon>Pseudomonadati</taxon>
        <taxon>Pseudomonadota</taxon>
        <taxon>Alphaproteobacteria</taxon>
        <taxon>Hyphomicrobiales</taxon>
        <taxon>Aurantimonadaceae</taxon>
        <taxon>Fulvimarina</taxon>
    </lineage>
</organism>
<comment type="caution">
    <text evidence="10">The sequence shown here is derived from an EMBL/GenBank/DDBJ whole genome shotgun (WGS) entry which is preliminary data.</text>
</comment>
<dbReference type="EMBL" id="JAXLPB010000002">
    <property type="protein sequence ID" value="MDY8109282.1"/>
    <property type="molecule type" value="Genomic_DNA"/>
</dbReference>
<evidence type="ECO:0000256" key="2">
    <source>
        <dbReference type="ARBA" id="ARBA00007069"/>
    </source>
</evidence>
<dbReference type="CDD" id="cd06261">
    <property type="entry name" value="TM_PBP2"/>
    <property type="match status" value="1"/>
</dbReference>
<gene>
    <name evidence="10" type="ORF">U0C82_09020</name>
</gene>
<comment type="similarity">
    <text evidence="2">Belongs to the binding-protein-dependent transport system permease family. CysTW subfamily.</text>
</comment>
<evidence type="ECO:0000256" key="6">
    <source>
        <dbReference type="ARBA" id="ARBA00022989"/>
    </source>
</evidence>
<keyword evidence="4" id="KW-1003">Cell membrane</keyword>
<reference evidence="10 11" key="1">
    <citation type="submission" date="2023-12" db="EMBL/GenBank/DDBJ databases">
        <title>Description of Novel Strain Fulvimarina sp. 2208YS6-2-32 isolated from Uroteuthis (Photololigo) edulis.</title>
        <authorList>
            <person name="Park J.-S."/>
        </authorList>
    </citation>
    <scope>NUCLEOTIDE SEQUENCE [LARGE SCALE GENOMIC DNA]</scope>
    <source>
        <strain evidence="10 11">2208YS6-2-32</strain>
    </source>
</reference>
<proteinExistence type="inferred from homology"/>
<dbReference type="PROSITE" id="PS50928">
    <property type="entry name" value="ABC_TM1"/>
    <property type="match status" value="1"/>
</dbReference>
<keyword evidence="11" id="KW-1185">Reference proteome</keyword>
<evidence type="ECO:0000256" key="8">
    <source>
        <dbReference type="SAM" id="Phobius"/>
    </source>
</evidence>
<keyword evidence="7 8" id="KW-0472">Membrane</keyword>
<evidence type="ECO:0000313" key="10">
    <source>
        <dbReference type="EMBL" id="MDY8109282.1"/>
    </source>
</evidence>
<evidence type="ECO:0000256" key="3">
    <source>
        <dbReference type="ARBA" id="ARBA00022448"/>
    </source>
</evidence>
<keyword evidence="5 8" id="KW-0812">Transmembrane</keyword>
<name>A0ABU5I1Q8_9HYPH</name>
<dbReference type="SUPFAM" id="SSF161098">
    <property type="entry name" value="MetI-like"/>
    <property type="match status" value="1"/>
</dbReference>
<evidence type="ECO:0000256" key="5">
    <source>
        <dbReference type="ARBA" id="ARBA00022692"/>
    </source>
</evidence>
<dbReference type="PANTHER" id="PTHR42929">
    <property type="entry name" value="INNER MEMBRANE ABC TRANSPORTER PERMEASE PROTEIN YDCU-RELATED-RELATED"/>
    <property type="match status" value="1"/>
</dbReference>
<feature type="transmembrane region" description="Helical" evidence="8">
    <location>
        <begin position="89"/>
        <end position="111"/>
    </location>
</feature>
<evidence type="ECO:0000259" key="9">
    <source>
        <dbReference type="PROSITE" id="PS50928"/>
    </source>
</evidence>
<protein>
    <recommendedName>
        <fullName evidence="9">ABC transmembrane type-1 domain-containing protein</fullName>
    </recommendedName>
</protein>
<evidence type="ECO:0000256" key="7">
    <source>
        <dbReference type="ARBA" id="ARBA00023136"/>
    </source>
</evidence>
<dbReference type="Proteomes" id="UP001294412">
    <property type="component" value="Unassembled WGS sequence"/>
</dbReference>
<evidence type="ECO:0000256" key="4">
    <source>
        <dbReference type="ARBA" id="ARBA00022475"/>
    </source>
</evidence>
<feature type="domain" description="ABC transmembrane type-1" evidence="9">
    <location>
        <begin position="55"/>
        <end position="188"/>
    </location>
</feature>
<dbReference type="InterPro" id="IPR035906">
    <property type="entry name" value="MetI-like_sf"/>
</dbReference>
<keyword evidence="3" id="KW-0813">Transport</keyword>
<dbReference type="RefSeq" id="WP_322186730.1">
    <property type="nucleotide sequence ID" value="NZ_JAXLPB010000002.1"/>
</dbReference>
<feature type="transmembrane region" description="Helical" evidence="8">
    <location>
        <begin position="58"/>
        <end position="82"/>
    </location>
</feature>